<protein>
    <submittedName>
        <fullName evidence="1">Uncharacterized protein</fullName>
    </submittedName>
</protein>
<name>A0A8H5ZMV9_COCSA</name>
<dbReference type="Proteomes" id="UP000624244">
    <property type="component" value="Unassembled WGS sequence"/>
</dbReference>
<evidence type="ECO:0000313" key="1">
    <source>
        <dbReference type="EMBL" id="KAF5853598.1"/>
    </source>
</evidence>
<proteinExistence type="predicted"/>
<reference evidence="1" key="1">
    <citation type="submission" date="2019-11" db="EMBL/GenBank/DDBJ databases">
        <title>Bipolaris sorokiniana Genome sequencing.</title>
        <authorList>
            <person name="Wang H."/>
        </authorList>
    </citation>
    <scope>NUCLEOTIDE SEQUENCE</scope>
</reference>
<accession>A0A8H5ZMV9</accession>
<evidence type="ECO:0000313" key="2">
    <source>
        <dbReference type="Proteomes" id="UP000624244"/>
    </source>
</evidence>
<dbReference type="AlphaFoldDB" id="A0A8H5ZMV9"/>
<dbReference type="EMBL" id="WNKQ01000002">
    <property type="protein sequence ID" value="KAF5853598.1"/>
    <property type="molecule type" value="Genomic_DNA"/>
</dbReference>
<gene>
    <name evidence="1" type="ORF">GGP41_002181</name>
</gene>
<sequence length="110" mass="12207">MRWNKGDWSASRKLLQVPALKHEFRNVSRLLSVVLHTGIHDLLLGFFCAEFVKSSHLVSKDEAKDCTERTVFGSAIKSHSHGARVGKDLSAQTLFAPKGCLVDCSGWNLI</sequence>
<comment type="caution">
    <text evidence="1">The sequence shown here is derived from an EMBL/GenBank/DDBJ whole genome shotgun (WGS) entry which is preliminary data.</text>
</comment>
<organism evidence="1 2">
    <name type="scientific">Cochliobolus sativus</name>
    <name type="common">Common root rot and spot blotch fungus</name>
    <name type="synonym">Bipolaris sorokiniana</name>
    <dbReference type="NCBI Taxonomy" id="45130"/>
    <lineage>
        <taxon>Eukaryota</taxon>
        <taxon>Fungi</taxon>
        <taxon>Dikarya</taxon>
        <taxon>Ascomycota</taxon>
        <taxon>Pezizomycotina</taxon>
        <taxon>Dothideomycetes</taxon>
        <taxon>Pleosporomycetidae</taxon>
        <taxon>Pleosporales</taxon>
        <taxon>Pleosporineae</taxon>
        <taxon>Pleosporaceae</taxon>
        <taxon>Bipolaris</taxon>
    </lineage>
</organism>